<protein>
    <submittedName>
        <fullName evidence="4">TetR/AcrR family transcriptional regulator</fullName>
    </submittedName>
</protein>
<evidence type="ECO:0000256" key="1">
    <source>
        <dbReference type="ARBA" id="ARBA00023125"/>
    </source>
</evidence>
<gene>
    <name evidence="4" type="ORF">ACFP5Y_07195</name>
</gene>
<dbReference type="SUPFAM" id="SSF46689">
    <property type="entry name" value="Homeodomain-like"/>
    <property type="match status" value="1"/>
</dbReference>
<keyword evidence="1 2" id="KW-0238">DNA-binding</keyword>
<dbReference type="Proteomes" id="UP001596282">
    <property type="component" value="Unassembled WGS sequence"/>
</dbReference>
<organism evidence="4 5">
    <name type="scientific">Lactiplantibacillus daowaiensis</name>
    <dbReference type="NCBI Taxonomy" id="2559918"/>
    <lineage>
        <taxon>Bacteria</taxon>
        <taxon>Bacillati</taxon>
        <taxon>Bacillota</taxon>
        <taxon>Bacilli</taxon>
        <taxon>Lactobacillales</taxon>
        <taxon>Lactobacillaceae</taxon>
        <taxon>Lactiplantibacillus</taxon>
    </lineage>
</organism>
<name>A0ABW1RZS6_9LACO</name>
<dbReference type="PROSITE" id="PS50977">
    <property type="entry name" value="HTH_TETR_2"/>
    <property type="match status" value="1"/>
</dbReference>
<comment type="caution">
    <text evidence="4">The sequence shown here is derived from an EMBL/GenBank/DDBJ whole genome shotgun (WGS) entry which is preliminary data.</text>
</comment>
<evidence type="ECO:0000259" key="3">
    <source>
        <dbReference type="PROSITE" id="PS50977"/>
    </source>
</evidence>
<evidence type="ECO:0000256" key="2">
    <source>
        <dbReference type="PROSITE-ProRule" id="PRU00335"/>
    </source>
</evidence>
<proteinExistence type="predicted"/>
<evidence type="ECO:0000313" key="4">
    <source>
        <dbReference type="EMBL" id="MFC6180999.1"/>
    </source>
</evidence>
<dbReference type="InterPro" id="IPR001647">
    <property type="entry name" value="HTH_TetR"/>
</dbReference>
<sequence>MDQRVLHTKQALTTALFTLLQQQPIERITVTALCQTAHINRRTFYIHYDHVSDIFDDYQIDLAQEVAQALTGQHASTVQLVATFDKILMANLTGFQYLCLSRQHHHLIEDLQQMLFETLCDNLLTNQTPGTAQLVLSSLTAGLINTYIYWFSHPDTITYQTLVTTNQQLVRTHLALLPQ</sequence>
<feature type="domain" description="HTH tetR-type" evidence="3">
    <location>
        <begin position="6"/>
        <end position="66"/>
    </location>
</feature>
<keyword evidence="5" id="KW-1185">Reference proteome</keyword>
<accession>A0ABW1RZS6</accession>
<reference evidence="5" key="1">
    <citation type="journal article" date="2019" name="Int. J. Syst. Evol. Microbiol.">
        <title>The Global Catalogue of Microorganisms (GCM) 10K type strain sequencing project: providing services to taxonomists for standard genome sequencing and annotation.</title>
        <authorList>
            <consortium name="The Broad Institute Genomics Platform"/>
            <consortium name="The Broad Institute Genome Sequencing Center for Infectious Disease"/>
            <person name="Wu L."/>
            <person name="Ma J."/>
        </authorList>
    </citation>
    <scope>NUCLEOTIDE SEQUENCE [LARGE SCALE GENOMIC DNA]</scope>
    <source>
        <strain evidence="5">CCM 8933</strain>
    </source>
</reference>
<dbReference type="EMBL" id="JBHSSC010000029">
    <property type="protein sequence ID" value="MFC6180999.1"/>
    <property type="molecule type" value="Genomic_DNA"/>
</dbReference>
<dbReference type="Gene3D" id="1.10.357.10">
    <property type="entry name" value="Tetracycline Repressor, domain 2"/>
    <property type="match status" value="1"/>
</dbReference>
<dbReference type="InterPro" id="IPR009057">
    <property type="entry name" value="Homeodomain-like_sf"/>
</dbReference>
<dbReference type="RefSeq" id="WP_137629699.1">
    <property type="nucleotide sequence ID" value="NZ_BJDJ01000034.1"/>
</dbReference>
<feature type="DNA-binding region" description="H-T-H motif" evidence="2">
    <location>
        <begin position="29"/>
        <end position="48"/>
    </location>
</feature>
<evidence type="ECO:0000313" key="5">
    <source>
        <dbReference type="Proteomes" id="UP001596282"/>
    </source>
</evidence>